<accession>A0AAV2QCA6</accession>
<evidence type="ECO:0000313" key="2">
    <source>
        <dbReference type="Proteomes" id="UP001497623"/>
    </source>
</evidence>
<dbReference type="PANTHER" id="PTHR19446">
    <property type="entry name" value="REVERSE TRANSCRIPTASES"/>
    <property type="match status" value="1"/>
</dbReference>
<keyword evidence="2" id="KW-1185">Reference proteome</keyword>
<reference evidence="1 2" key="1">
    <citation type="submission" date="2024-05" db="EMBL/GenBank/DDBJ databases">
        <authorList>
            <person name="Wallberg A."/>
        </authorList>
    </citation>
    <scope>NUCLEOTIDE SEQUENCE [LARGE SCALE GENOMIC DNA]</scope>
</reference>
<organism evidence="1 2">
    <name type="scientific">Meganyctiphanes norvegica</name>
    <name type="common">Northern krill</name>
    <name type="synonym">Thysanopoda norvegica</name>
    <dbReference type="NCBI Taxonomy" id="48144"/>
    <lineage>
        <taxon>Eukaryota</taxon>
        <taxon>Metazoa</taxon>
        <taxon>Ecdysozoa</taxon>
        <taxon>Arthropoda</taxon>
        <taxon>Crustacea</taxon>
        <taxon>Multicrustacea</taxon>
        <taxon>Malacostraca</taxon>
        <taxon>Eumalacostraca</taxon>
        <taxon>Eucarida</taxon>
        <taxon>Euphausiacea</taxon>
        <taxon>Euphausiidae</taxon>
        <taxon>Meganyctiphanes</taxon>
    </lineage>
</organism>
<sequence>MGEINKVNNSRVPLPTSIEDASGSANILNLWRNHFQSLFNCLNNSKFNMKTKLDCDFNELKVTIQDIQNAIKRLDNNKSCGSDEIYAEHLKYCSDKIYPLLSICFTSFFVHGYLPDNMLTVILVPIIKNKAGDINSISNYRPIALSSIFSKVIEYIMLDRIEMQLLTNANQFGFKRGHGTDQCIYVMKELANMYMSRKGCVFACFWTHQRLLTG</sequence>
<proteinExistence type="predicted"/>
<evidence type="ECO:0008006" key="3">
    <source>
        <dbReference type="Google" id="ProtNLM"/>
    </source>
</evidence>
<protein>
    <recommendedName>
        <fullName evidence="3">Reverse transcriptase domain-containing protein</fullName>
    </recommendedName>
</protein>
<evidence type="ECO:0000313" key="1">
    <source>
        <dbReference type="EMBL" id="CAL4080264.1"/>
    </source>
</evidence>
<dbReference type="AlphaFoldDB" id="A0AAV2QCA6"/>
<gene>
    <name evidence="1" type="ORF">MNOR_LOCUS11225</name>
</gene>
<dbReference type="Proteomes" id="UP001497623">
    <property type="component" value="Unassembled WGS sequence"/>
</dbReference>
<comment type="caution">
    <text evidence="1">The sequence shown here is derived from an EMBL/GenBank/DDBJ whole genome shotgun (WGS) entry which is preliminary data.</text>
</comment>
<name>A0AAV2QCA6_MEGNR</name>
<dbReference type="EMBL" id="CAXKWB010005863">
    <property type="protein sequence ID" value="CAL4080264.1"/>
    <property type="molecule type" value="Genomic_DNA"/>
</dbReference>